<dbReference type="EMBL" id="MU853364">
    <property type="protein sequence ID" value="KAK4108280.1"/>
    <property type="molecule type" value="Genomic_DNA"/>
</dbReference>
<dbReference type="PANTHER" id="PTHR47178">
    <property type="entry name" value="MONOOXYGENASE, FAD-BINDING"/>
    <property type="match status" value="1"/>
</dbReference>
<evidence type="ECO:0000256" key="4">
    <source>
        <dbReference type="ARBA" id="ARBA00023002"/>
    </source>
</evidence>
<dbReference type="SUPFAM" id="SSF51905">
    <property type="entry name" value="FAD/NAD(P)-binding domain"/>
    <property type="match status" value="1"/>
</dbReference>
<dbReference type="GeneID" id="89943041"/>
<keyword evidence="8" id="KW-1185">Reference proteome</keyword>
<dbReference type="Pfam" id="PF01494">
    <property type="entry name" value="FAD_binding_3"/>
    <property type="match status" value="1"/>
</dbReference>
<dbReference type="GO" id="GO:0004497">
    <property type="term" value="F:monooxygenase activity"/>
    <property type="evidence" value="ECO:0007669"/>
    <property type="project" value="UniProtKB-KW"/>
</dbReference>
<feature type="domain" description="FAD-binding" evidence="6">
    <location>
        <begin position="112"/>
        <end position="377"/>
    </location>
</feature>
<keyword evidence="2" id="KW-0285">Flavoprotein</keyword>
<dbReference type="Pfam" id="PF13450">
    <property type="entry name" value="NAD_binding_8"/>
    <property type="match status" value="1"/>
</dbReference>
<dbReference type="PRINTS" id="PR00420">
    <property type="entry name" value="RNGMNOXGNASE"/>
</dbReference>
<keyword evidence="5" id="KW-0503">Monooxygenase</keyword>
<protein>
    <submittedName>
        <fullName evidence="7">FAD/NAD(P)-binding domain-containing protein</fullName>
    </submittedName>
</protein>
<reference evidence="7" key="1">
    <citation type="journal article" date="2023" name="Mol. Phylogenet. Evol.">
        <title>Genome-scale phylogeny and comparative genomics of the fungal order Sordariales.</title>
        <authorList>
            <person name="Hensen N."/>
            <person name="Bonometti L."/>
            <person name="Westerberg I."/>
            <person name="Brannstrom I.O."/>
            <person name="Guillou S."/>
            <person name="Cros-Aarteil S."/>
            <person name="Calhoun S."/>
            <person name="Haridas S."/>
            <person name="Kuo A."/>
            <person name="Mondo S."/>
            <person name="Pangilinan J."/>
            <person name="Riley R."/>
            <person name="LaButti K."/>
            <person name="Andreopoulos B."/>
            <person name="Lipzen A."/>
            <person name="Chen C."/>
            <person name="Yan M."/>
            <person name="Daum C."/>
            <person name="Ng V."/>
            <person name="Clum A."/>
            <person name="Steindorff A."/>
            <person name="Ohm R.A."/>
            <person name="Martin F."/>
            <person name="Silar P."/>
            <person name="Natvig D.O."/>
            <person name="Lalanne C."/>
            <person name="Gautier V."/>
            <person name="Ament-Velasquez S.L."/>
            <person name="Kruys A."/>
            <person name="Hutchinson M.I."/>
            <person name="Powell A.J."/>
            <person name="Barry K."/>
            <person name="Miller A.N."/>
            <person name="Grigoriev I.V."/>
            <person name="Debuchy R."/>
            <person name="Gladieux P."/>
            <person name="Hiltunen Thoren M."/>
            <person name="Johannesson H."/>
        </authorList>
    </citation>
    <scope>NUCLEOTIDE SEQUENCE</scope>
    <source>
        <strain evidence="7">CBS 508.74</strain>
    </source>
</reference>
<dbReference type="Gene3D" id="3.50.50.60">
    <property type="entry name" value="FAD/NAD(P)-binding domain"/>
    <property type="match status" value="1"/>
</dbReference>
<dbReference type="GO" id="GO:0071949">
    <property type="term" value="F:FAD binding"/>
    <property type="evidence" value="ECO:0007669"/>
    <property type="project" value="InterPro"/>
</dbReference>
<dbReference type="InterPro" id="IPR002938">
    <property type="entry name" value="FAD-bd"/>
</dbReference>
<evidence type="ECO:0000256" key="2">
    <source>
        <dbReference type="ARBA" id="ARBA00022630"/>
    </source>
</evidence>
<keyword evidence="3" id="KW-0274">FAD</keyword>
<organism evidence="7 8">
    <name type="scientific">Canariomyces notabilis</name>
    <dbReference type="NCBI Taxonomy" id="2074819"/>
    <lineage>
        <taxon>Eukaryota</taxon>
        <taxon>Fungi</taxon>
        <taxon>Dikarya</taxon>
        <taxon>Ascomycota</taxon>
        <taxon>Pezizomycotina</taxon>
        <taxon>Sordariomycetes</taxon>
        <taxon>Sordariomycetidae</taxon>
        <taxon>Sordariales</taxon>
        <taxon>Chaetomiaceae</taxon>
        <taxon>Canariomyces</taxon>
    </lineage>
</organism>
<evidence type="ECO:0000256" key="3">
    <source>
        <dbReference type="ARBA" id="ARBA00022827"/>
    </source>
</evidence>
<evidence type="ECO:0000313" key="7">
    <source>
        <dbReference type="EMBL" id="KAK4108280.1"/>
    </source>
</evidence>
<evidence type="ECO:0000313" key="8">
    <source>
        <dbReference type="Proteomes" id="UP001302812"/>
    </source>
</evidence>
<name>A0AAN6T7Q6_9PEZI</name>
<evidence type="ECO:0000256" key="1">
    <source>
        <dbReference type="ARBA" id="ARBA00001974"/>
    </source>
</evidence>
<dbReference type="RefSeq" id="XP_064665850.1">
    <property type="nucleotide sequence ID" value="XM_064818915.1"/>
</dbReference>
<comment type="caution">
    <text evidence="7">The sequence shown here is derived from an EMBL/GenBank/DDBJ whole genome shotgun (WGS) entry which is preliminary data.</text>
</comment>
<dbReference type="AlphaFoldDB" id="A0AAN6T7Q6"/>
<evidence type="ECO:0000256" key="5">
    <source>
        <dbReference type="ARBA" id="ARBA00023033"/>
    </source>
</evidence>
<reference evidence="7" key="2">
    <citation type="submission" date="2023-05" db="EMBL/GenBank/DDBJ databases">
        <authorList>
            <consortium name="Lawrence Berkeley National Laboratory"/>
            <person name="Steindorff A."/>
            <person name="Hensen N."/>
            <person name="Bonometti L."/>
            <person name="Westerberg I."/>
            <person name="Brannstrom I.O."/>
            <person name="Guillou S."/>
            <person name="Cros-Aarteil S."/>
            <person name="Calhoun S."/>
            <person name="Haridas S."/>
            <person name="Kuo A."/>
            <person name="Mondo S."/>
            <person name="Pangilinan J."/>
            <person name="Riley R."/>
            <person name="Labutti K."/>
            <person name="Andreopoulos B."/>
            <person name="Lipzen A."/>
            <person name="Chen C."/>
            <person name="Yanf M."/>
            <person name="Daum C."/>
            <person name="Ng V."/>
            <person name="Clum A."/>
            <person name="Ohm R."/>
            <person name="Martin F."/>
            <person name="Silar P."/>
            <person name="Natvig D."/>
            <person name="Lalanne C."/>
            <person name="Gautier V."/>
            <person name="Ament-Velasquez S.L."/>
            <person name="Kruys A."/>
            <person name="Hutchinson M.I."/>
            <person name="Powell A.J."/>
            <person name="Barry K."/>
            <person name="Miller A.N."/>
            <person name="Grigoriev I.V."/>
            <person name="Debuchy R."/>
            <person name="Gladieux P."/>
            <person name="Thoren M.H."/>
            <person name="Johannesson H."/>
        </authorList>
    </citation>
    <scope>NUCLEOTIDE SEQUENCE</scope>
    <source>
        <strain evidence="7">CBS 508.74</strain>
    </source>
</reference>
<keyword evidence="4" id="KW-0560">Oxidoreductase</keyword>
<dbReference type="PANTHER" id="PTHR47178:SF3">
    <property type="entry name" value="FAD-BINDING DOMAIN-CONTAINING PROTEIN"/>
    <property type="match status" value="1"/>
</dbReference>
<gene>
    <name evidence="7" type="ORF">N656DRAFT_839835</name>
</gene>
<comment type="cofactor">
    <cofactor evidence="1">
        <name>FAD</name>
        <dbReference type="ChEBI" id="CHEBI:57692"/>
    </cofactor>
</comment>
<dbReference type="Proteomes" id="UP001302812">
    <property type="component" value="Unassembled WGS sequence"/>
</dbReference>
<evidence type="ECO:0000259" key="6">
    <source>
        <dbReference type="Pfam" id="PF01494"/>
    </source>
</evidence>
<dbReference type="InterPro" id="IPR036188">
    <property type="entry name" value="FAD/NAD-bd_sf"/>
</dbReference>
<proteinExistence type="predicted"/>
<sequence>MNGTKAQTPKVAIIGAGLTGLLTAHGLKKAGFNVVLFDQEEGLDARVRDWPISVHWALPNLKSLLSDSALADFPQSFTNPHLEYTPEVESMPCINGQTGEVMLRSAMPGLRRITRQRLRRILAAEFNAAGAIQWGKQLEKMDVDGEMVRLIFADGTAAEANYVLGTDGASSKARALLFGDDEVARAKPSGLMCATGYPRHGDPAKVEPVVNLHPLGAVTAGVTSTCGVAVMYVDDPKDMATWTIAWIKIWRRSKLPEPPAKKGPEALAYIKATSNDVIEPFRSQIEWTRETDGCYIDEMRTWVPVMWETHGGRITLAGDAAHPMLVFRGQGFQHAVLDAERYVQALISVRDGKSKKEEAVQAYTAEVVERGAKAVTQSLSEAELSMDLESVQKMLLAKMGYARTA</sequence>
<accession>A0AAN6T7Q6</accession>